<keyword evidence="8" id="KW-0539">Nucleus</keyword>
<dbReference type="Proteomes" id="UP001341840">
    <property type="component" value="Unassembled WGS sequence"/>
</dbReference>
<evidence type="ECO:0000313" key="10">
    <source>
        <dbReference type="Proteomes" id="UP001341840"/>
    </source>
</evidence>
<gene>
    <name evidence="9" type="ORF">PIB30_030197</name>
</gene>
<dbReference type="PANTHER" id="PTHR11618:SF4">
    <property type="entry name" value="TRANSCRIPTION FACTOR IIIB 90 KDA SUBUNIT"/>
    <property type="match status" value="1"/>
</dbReference>
<dbReference type="EMBL" id="JASCZI010090746">
    <property type="protein sequence ID" value="MED6145978.1"/>
    <property type="molecule type" value="Genomic_DNA"/>
</dbReference>
<evidence type="ECO:0000256" key="3">
    <source>
        <dbReference type="ARBA" id="ARBA00022723"/>
    </source>
</evidence>
<keyword evidence="5" id="KW-0862">Zinc</keyword>
<evidence type="ECO:0000256" key="2">
    <source>
        <dbReference type="ARBA" id="ARBA00010857"/>
    </source>
</evidence>
<evidence type="ECO:0000256" key="6">
    <source>
        <dbReference type="ARBA" id="ARBA00023015"/>
    </source>
</evidence>
<evidence type="ECO:0000256" key="1">
    <source>
        <dbReference type="ARBA" id="ARBA00004123"/>
    </source>
</evidence>
<organism evidence="9 10">
    <name type="scientific">Stylosanthes scabra</name>
    <dbReference type="NCBI Taxonomy" id="79078"/>
    <lineage>
        <taxon>Eukaryota</taxon>
        <taxon>Viridiplantae</taxon>
        <taxon>Streptophyta</taxon>
        <taxon>Embryophyta</taxon>
        <taxon>Tracheophyta</taxon>
        <taxon>Spermatophyta</taxon>
        <taxon>Magnoliopsida</taxon>
        <taxon>eudicotyledons</taxon>
        <taxon>Gunneridae</taxon>
        <taxon>Pentapetalae</taxon>
        <taxon>rosids</taxon>
        <taxon>fabids</taxon>
        <taxon>Fabales</taxon>
        <taxon>Fabaceae</taxon>
        <taxon>Papilionoideae</taxon>
        <taxon>50 kb inversion clade</taxon>
        <taxon>dalbergioids sensu lato</taxon>
        <taxon>Dalbergieae</taxon>
        <taxon>Pterocarpus clade</taxon>
        <taxon>Stylosanthes</taxon>
    </lineage>
</organism>
<comment type="caution">
    <text evidence="9">The sequence shown here is derived from an EMBL/GenBank/DDBJ whole genome shotgun (WGS) entry which is preliminary data.</text>
</comment>
<evidence type="ECO:0000256" key="8">
    <source>
        <dbReference type="ARBA" id="ARBA00023242"/>
    </source>
</evidence>
<evidence type="ECO:0000256" key="5">
    <source>
        <dbReference type="ARBA" id="ARBA00022833"/>
    </source>
</evidence>
<dbReference type="InterPro" id="IPR000812">
    <property type="entry name" value="TFIIB"/>
</dbReference>
<comment type="subcellular location">
    <subcellularLocation>
        <location evidence="1">Nucleus</location>
    </subcellularLocation>
</comment>
<evidence type="ECO:0008006" key="11">
    <source>
        <dbReference type="Google" id="ProtNLM"/>
    </source>
</evidence>
<evidence type="ECO:0000256" key="4">
    <source>
        <dbReference type="ARBA" id="ARBA00022771"/>
    </source>
</evidence>
<keyword evidence="3" id="KW-0479">Metal-binding</keyword>
<name>A0ABU6TDC4_9FABA</name>
<dbReference type="PANTHER" id="PTHR11618">
    <property type="entry name" value="TRANSCRIPTION INITIATION FACTOR IIB-RELATED"/>
    <property type="match status" value="1"/>
</dbReference>
<sequence>MVYCDHCVTNVHSFLSDSGSVCCNQCGKVLQDCLFSEEATFVKNSAGQSQLAGHYVRTIESEFSSSRQRTIDRVFQEIKYLSYGLGVHDDNMTSQAVAFYR</sequence>
<protein>
    <recommendedName>
        <fullName evidence="11">TFIIB-type domain-containing protein</fullName>
    </recommendedName>
</protein>
<keyword evidence="4" id="KW-0863">Zinc-finger</keyword>
<keyword evidence="10" id="KW-1185">Reference proteome</keyword>
<keyword evidence="7" id="KW-0804">Transcription</keyword>
<accession>A0ABU6TDC4</accession>
<evidence type="ECO:0000313" key="9">
    <source>
        <dbReference type="EMBL" id="MED6145978.1"/>
    </source>
</evidence>
<keyword evidence="6" id="KW-0805">Transcription regulation</keyword>
<proteinExistence type="inferred from homology"/>
<reference evidence="9 10" key="1">
    <citation type="journal article" date="2023" name="Plants (Basel)">
        <title>Bridging the Gap: Combining Genomics and Transcriptomics Approaches to Understand Stylosanthes scabra, an Orphan Legume from the Brazilian Caatinga.</title>
        <authorList>
            <person name="Ferreira-Neto J.R.C."/>
            <person name="da Silva M.D."/>
            <person name="Binneck E."/>
            <person name="de Melo N.F."/>
            <person name="da Silva R.H."/>
            <person name="de Melo A.L.T.M."/>
            <person name="Pandolfi V."/>
            <person name="Bustamante F.O."/>
            <person name="Brasileiro-Vidal A.C."/>
            <person name="Benko-Iseppon A.M."/>
        </authorList>
    </citation>
    <scope>NUCLEOTIDE SEQUENCE [LARGE SCALE GENOMIC DNA]</scope>
    <source>
        <tissue evidence="9">Leaves</tissue>
    </source>
</reference>
<comment type="similarity">
    <text evidence="2">Belongs to the TFIIB family.</text>
</comment>
<evidence type="ECO:0000256" key="7">
    <source>
        <dbReference type="ARBA" id="ARBA00023163"/>
    </source>
</evidence>